<dbReference type="PANTHER" id="PTHR12714:SF24">
    <property type="entry name" value="SLR1182 PROTEIN"/>
    <property type="match status" value="1"/>
</dbReference>
<proteinExistence type="predicted"/>
<feature type="transmembrane region" description="Helical" evidence="5">
    <location>
        <begin position="6"/>
        <end position="25"/>
    </location>
</feature>
<dbReference type="Pfam" id="PF04191">
    <property type="entry name" value="PEMT"/>
    <property type="match status" value="1"/>
</dbReference>
<comment type="caution">
    <text evidence="6">The sequence shown here is derived from an EMBL/GenBank/DDBJ whole genome shotgun (WGS) entry which is preliminary data.</text>
</comment>
<evidence type="ECO:0000256" key="4">
    <source>
        <dbReference type="ARBA" id="ARBA00023136"/>
    </source>
</evidence>
<dbReference type="EMBL" id="LICS01000029">
    <property type="protein sequence ID" value="KRO95492.1"/>
    <property type="molecule type" value="Genomic_DNA"/>
</dbReference>
<keyword evidence="2 5" id="KW-0812">Transmembrane</keyword>
<evidence type="ECO:0000313" key="6">
    <source>
        <dbReference type="EMBL" id="KRO95492.1"/>
    </source>
</evidence>
<reference evidence="6 7" key="1">
    <citation type="submission" date="2015-10" db="EMBL/GenBank/DDBJ databases">
        <title>Metagenome-Assembled Genomes uncover a global brackish microbiome.</title>
        <authorList>
            <person name="Hugerth L.W."/>
            <person name="Larsson J."/>
            <person name="Alneberg J."/>
            <person name="Lindh M.V."/>
            <person name="Legrand C."/>
            <person name="Pinhassi J."/>
            <person name="Andersson A.F."/>
        </authorList>
    </citation>
    <scope>NUCLEOTIDE SEQUENCE [LARGE SCALE GENOMIC DNA]</scope>
    <source>
        <strain evidence="6">BACL1 MAG-120820-bin45</strain>
    </source>
</reference>
<dbReference type="GO" id="GO:0012505">
    <property type="term" value="C:endomembrane system"/>
    <property type="evidence" value="ECO:0007669"/>
    <property type="project" value="UniProtKB-SubCell"/>
</dbReference>
<accession>A0A0R2U8D0</accession>
<dbReference type="GO" id="GO:0016740">
    <property type="term" value="F:transferase activity"/>
    <property type="evidence" value="ECO:0007669"/>
    <property type="project" value="UniProtKB-ARBA"/>
</dbReference>
<dbReference type="AlphaFoldDB" id="A0A0R2U8D0"/>
<sequence>MNNKIPPPIITLICGLGIYFSRPLFPKYNYISTDIIAASFLLLGIITLITAVLSFRRQSTTVNPLQPEKASSLVVSGIFKYSRNPMYLGMLLILISMTIKFNFVGGILIIFAFIAFITKFQIIPEETVLERLFGKEFIRYKKKTRRWI</sequence>
<dbReference type="PANTHER" id="PTHR12714">
    <property type="entry name" value="PROTEIN-S ISOPRENYLCYSTEINE O-METHYLTRANSFERASE"/>
    <property type="match status" value="1"/>
</dbReference>
<dbReference type="InterPro" id="IPR007318">
    <property type="entry name" value="Phopholipid_MeTrfase"/>
</dbReference>
<evidence type="ECO:0000256" key="1">
    <source>
        <dbReference type="ARBA" id="ARBA00004127"/>
    </source>
</evidence>
<comment type="subcellular location">
    <subcellularLocation>
        <location evidence="1">Endomembrane system</location>
        <topology evidence="1">Multi-pass membrane protein</topology>
    </subcellularLocation>
</comment>
<evidence type="ECO:0008006" key="8">
    <source>
        <dbReference type="Google" id="ProtNLM"/>
    </source>
</evidence>
<feature type="transmembrane region" description="Helical" evidence="5">
    <location>
        <begin position="37"/>
        <end position="55"/>
    </location>
</feature>
<evidence type="ECO:0000256" key="2">
    <source>
        <dbReference type="ARBA" id="ARBA00022692"/>
    </source>
</evidence>
<evidence type="ECO:0000256" key="5">
    <source>
        <dbReference type="SAM" id="Phobius"/>
    </source>
</evidence>
<keyword evidence="4 5" id="KW-0472">Membrane</keyword>
<dbReference type="Proteomes" id="UP000051027">
    <property type="component" value="Unassembled WGS sequence"/>
</dbReference>
<dbReference type="Gene3D" id="1.20.120.1630">
    <property type="match status" value="1"/>
</dbReference>
<protein>
    <recommendedName>
        <fullName evidence="8">Isoprenylcysteine carboxyl methyltransferase</fullName>
    </recommendedName>
</protein>
<gene>
    <name evidence="6" type="ORF">ABS10_01890</name>
</gene>
<keyword evidence="3 5" id="KW-1133">Transmembrane helix</keyword>
<evidence type="ECO:0000256" key="3">
    <source>
        <dbReference type="ARBA" id="ARBA00022989"/>
    </source>
</evidence>
<feature type="transmembrane region" description="Helical" evidence="5">
    <location>
        <begin position="86"/>
        <end position="117"/>
    </location>
</feature>
<dbReference type="STRING" id="1655612.ABS10_01890"/>
<name>A0A0R2U8D0_9GAMM</name>
<organism evidence="6 7">
    <name type="scientific">SAR86 cluster bacterium BACL1 MAG-120820-bin45</name>
    <dbReference type="NCBI Taxonomy" id="1655612"/>
    <lineage>
        <taxon>Bacteria</taxon>
        <taxon>Pseudomonadati</taxon>
        <taxon>Pseudomonadota</taxon>
        <taxon>Gammaproteobacteria</taxon>
        <taxon>SAR86 cluster</taxon>
    </lineage>
</organism>
<evidence type="ECO:0000313" key="7">
    <source>
        <dbReference type="Proteomes" id="UP000051027"/>
    </source>
</evidence>